<dbReference type="InterPro" id="IPR016197">
    <property type="entry name" value="Chromo-like_dom_sf"/>
</dbReference>
<keyword evidence="4" id="KW-1185">Reference proteome</keyword>
<feature type="region of interest" description="Disordered" evidence="1">
    <location>
        <begin position="305"/>
        <end position="375"/>
    </location>
</feature>
<dbReference type="InterPro" id="IPR023780">
    <property type="entry name" value="Chromo_domain"/>
</dbReference>
<proteinExistence type="predicted"/>
<feature type="region of interest" description="Disordered" evidence="1">
    <location>
        <begin position="86"/>
        <end position="268"/>
    </location>
</feature>
<evidence type="ECO:0000256" key="1">
    <source>
        <dbReference type="SAM" id="MobiDB-lite"/>
    </source>
</evidence>
<dbReference type="OrthoDB" id="2447764at2759"/>
<feature type="domain" description="Chromo" evidence="2">
    <location>
        <begin position="8"/>
        <end position="74"/>
    </location>
</feature>
<protein>
    <recommendedName>
        <fullName evidence="2">Chromo domain-containing protein</fullName>
    </recommendedName>
</protein>
<dbReference type="SUPFAM" id="SSF54160">
    <property type="entry name" value="Chromo domain-like"/>
    <property type="match status" value="1"/>
</dbReference>
<feature type="compositionally biased region" description="Polar residues" evidence="1">
    <location>
        <begin position="168"/>
        <end position="177"/>
    </location>
</feature>
<feature type="region of interest" description="Disordered" evidence="1">
    <location>
        <begin position="420"/>
        <end position="445"/>
    </location>
</feature>
<comment type="caution">
    <text evidence="3">The sequence shown here is derived from an EMBL/GenBank/DDBJ whole genome shotgun (WGS) entry which is preliminary data.</text>
</comment>
<evidence type="ECO:0000313" key="4">
    <source>
        <dbReference type="Proteomes" id="UP000567179"/>
    </source>
</evidence>
<accession>A0A8H5BVX7</accession>
<feature type="compositionally biased region" description="Low complexity" evidence="1">
    <location>
        <begin position="223"/>
        <end position="235"/>
    </location>
</feature>
<sequence length="653" mass="70570">MSDSEEEYEVESIVAAKVETVSKGRRSKPVWKYRIRWKGYTPSEDTWEPVESFVSAEMVPAFWERANTDGRDWQTIGLFKVGEEFLRVGPPRGKKRKSLNPDATEEEPVEEPRQAESSKREETASSVEKRKRKTRQSAQSPERPAKRPRETRQSQPTRSLPPVADGLTTRSKANTLSARKRKKGETPPAPSPEIIPDSEEDAPSLELPPDYVSPAKPGKRKAAAQPSSPAQRPAPVVVDIDSMDEGPTPLAIGPSVDDETPINETLSNAALPAHRARLANPRVRMVNEAEFGALDGGIASKIRALERHAADPSSSKVNSSPKKNKRSKPGPGRSSAGHISLLTADNEGGLQTIKMRQKRSVHASPSPESSLFGQEPEVIVLDDEPKEQLPPPTSEELLQLAGLDTEAAEALSDFEDTAGEDIAPANGRLNAPETIEESSSRSESLDKAKNNLFPFQSPPSPPILPSSWSSTTIFGPLSLGASALPDDTLSVDTPPFKLNLDASVSLSATVSQPHPTTNHFAQKIEQASVPGKFYTGDAATNILSTIRASGESAILTLPTDASSDNKRDFALLHNRLKAGDIFVTANGISTLVLTSSTSPLSLRLNTPAALCQVDQVLVSQVSIENFNGYATAAASADDRRWSQYLADEKLLNT</sequence>
<feature type="compositionally biased region" description="Basic and acidic residues" evidence="1">
    <location>
        <begin position="110"/>
        <end position="123"/>
    </location>
</feature>
<evidence type="ECO:0000259" key="2">
    <source>
        <dbReference type="PROSITE" id="PS50013"/>
    </source>
</evidence>
<dbReference type="EMBL" id="JAACJJ010000001">
    <property type="protein sequence ID" value="KAF5330420.1"/>
    <property type="molecule type" value="Genomic_DNA"/>
</dbReference>
<dbReference type="GO" id="GO:0006338">
    <property type="term" value="P:chromatin remodeling"/>
    <property type="evidence" value="ECO:0007669"/>
    <property type="project" value="UniProtKB-ARBA"/>
</dbReference>
<gene>
    <name evidence="3" type="ORF">D9619_005444</name>
</gene>
<reference evidence="3 4" key="1">
    <citation type="journal article" date="2020" name="ISME J.">
        <title>Uncovering the hidden diversity of litter-decomposition mechanisms in mushroom-forming fungi.</title>
        <authorList>
            <person name="Floudas D."/>
            <person name="Bentzer J."/>
            <person name="Ahren D."/>
            <person name="Johansson T."/>
            <person name="Persson P."/>
            <person name="Tunlid A."/>
        </authorList>
    </citation>
    <scope>NUCLEOTIDE SEQUENCE [LARGE SCALE GENOMIC DNA]</scope>
    <source>
        <strain evidence="3 4">CBS 101986</strain>
    </source>
</reference>
<feature type="compositionally biased region" description="Basic and acidic residues" evidence="1">
    <location>
        <begin position="143"/>
        <end position="152"/>
    </location>
</feature>
<dbReference type="Proteomes" id="UP000567179">
    <property type="component" value="Unassembled WGS sequence"/>
</dbReference>
<dbReference type="Gene3D" id="2.40.50.40">
    <property type="match status" value="1"/>
</dbReference>
<dbReference type="Pfam" id="PF00385">
    <property type="entry name" value="Chromo"/>
    <property type="match status" value="1"/>
</dbReference>
<dbReference type="InterPro" id="IPR000953">
    <property type="entry name" value="Chromo/chromo_shadow_dom"/>
</dbReference>
<dbReference type="CDD" id="cd18968">
    <property type="entry name" value="chromodomain"/>
    <property type="match status" value="1"/>
</dbReference>
<name>A0A8H5BVX7_9AGAR</name>
<feature type="compositionally biased region" description="Low complexity" evidence="1">
    <location>
        <begin position="312"/>
        <end position="321"/>
    </location>
</feature>
<dbReference type="AlphaFoldDB" id="A0A8H5BVX7"/>
<dbReference type="SMART" id="SM00298">
    <property type="entry name" value="CHROMO"/>
    <property type="match status" value="1"/>
</dbReference>
<dbReference type="PROSITE" id="PS50013">
    <property type="entry name" value="CHROMO_2"/>
    <property type="match status" value="1"/>
</dbReference>
<evidence type="ECO:0000313" key="3">
    <source>
        <dbReference type="EMBL" id="KAF5330420.1"/>
    </source>
</evidence>
<organism evidence="3 4">
    <name type="scientific">Psilocybe cf. subviscida</name>
    <dbReference type="NCBI Taxonomy" id="2480587"/>
    <lineage>
        <taxon>Eukaryota</taxon>
        <taxon>Fungi</taxon>
        <taxon>Dikarya</taxon>
        <taxon>Basidiomycota</taxon>
        <taxon>Agaricomycotina</taxon>
        <taxon>Agaricomycetes</taxon>
        <taxon>Agaricomycetidae</taxon>
        <taxon>Agaricales</taxon>
        <taxon>Agaricineae</taxon>
        <taxon>Strophariaceae</taxon>
        <taxon>Psilocybe</taxon>
    </lineage>
</organism>